<feature type="transmembrane region" description="Helical" evidence="1">
    <location>
        <begin position="251"/>
        <end position="273"/>
    </location>
</feature>
<evidence type="ECO:0000313" key="2">
    <source>
        <dbReference type="EMBL" id="QDU86452.1"/>
    </source>
</evidence>
<feature type="transmembrane region" description="Helical" evidence="1">
    <location>
        <begin position="323"/>
        <end position="346"/>
    </location>
</feature>
<dbReference type="RefSeq" id="WP_145191701.1">
    <property type="nucleotide sequence ID" value="NZ_CP036290.1"/>
</dbReference>
<sequence length="349" mass="37202">MAERMVQILLPAEDHERALAILEEHEHDALWAHRLEDRAVIEVLVRTEEVEGILDELSAAFPGKDQLRAAVVKVESSIPSHEDRTAARPEAEPDPAVPLRPIFLRWLQPSPRISRDELSTQLARGAVLDDTYILMVLLSSVVAIIGLERGNAAIIIGAMVIAPLLGPNLALSVSTTLGKEDLFAQAMRTNVVGVLVAFTFAFVAGLFIDLGDVLNPELAGRTQIAWGDIGLALASGTAGSLALIAGSGMSLVGVMVAVALLPPLVTFGLLLAAGRTTEAFGALALLATNIVCVNLSSVATFLVRGIRPKKWWEAKKSVRFSRLAMVVWIGLLLVVAAGLAISEFLVPNV</sequence>
<dbReference type="OrthoDB" id="9790659at2"/>
<organism evidence="2 3">
    <name type="scientific">Rohdeia mirabilis</name>
    <dbReference type="NCBI Taxonomy" id="2528008"/>
    <lineage>
        <taxon>Bacteria</taxon>
        <taxon>Pseudomonadati</taxon>
        <taxon>Planctomycetota</taxon>
        <taxon>Planctomycetia</taxon>
        <taxon>Planctomycetia incertae sedis</taxon>
        <taxon>Rohdeia</taxon>
    </lineage>
</organism>
<keyword evidence="3" id="KW-1185">Reference proteome</keyword>
<dbReference type="AlphaFoldDB" id="A0A518D4Q0"/>
<feature type="transmembrane region" description="Helical" evidence="1">
    <location>
        <begin position="131"/>
        <end position="147"/>
    </location>
</feature>
<reference evidence="2 3" key="1">
    <citation type="submission" date="2019-02" db="EMBL/GenBank/DDBJ databases">
        <title>Deep-cultivation of Planctomycetes and their phenomic and genomic characterization uncovers novel biology.</title>
        <authorList>
            <person name="Wiegand S."/>
            <person name="Jogler M."/>
            <person name="Boedeker C."/>
            <person name="Pinto D."/>
            <person name="Vollmers J."/>
            <person name="Rivas-Marin E."/>
            <person name="Kohn T."/>
            <person name="Peeters S.H."/>
            <person name="Heuer A."/>
            <person name="Rast P."/>
            <person name="Oberbeckmann S."/>
            <person name="Bunk B."/>
            <person name="Jeske O."/>
            <person name="Meyerdierks A."/>
            <person name="Storesund J.E."/>
            <person name="Kallscheuer N."/>
            <person name="Luecker S."/>
            <person name="Lage O.M."/>
            <person name="Pohl T."/>
            <person name="Merkel B.J."/>
            <person name="Hornburger P."/>
            <person name="Mueller R.-W."/>
            <person name="Bruemmer F."/>
            <person name="Labrenz M."/>
            <person name="Spormann A.M."/>
            <person name="Op den Camp H."/>
            <person name="Overmann J."/>
            <person name="Amann R."/>
            <person name="Jetten M.S.M."/>
            <person name="Mascher T."/>
            <person name="Medema M.H."/>
            <person name="Devos D.P."/>
            <person name="Kaster A.-K."/>
            <person name="Ovreas L."/>
            <person name="Rohde M."/>
            <person name="Galperin M.Y."/>
            <person name="Jogler C."/>
        </authorList>
    </citation>
    <scope>NUCLEOTIDE SEQUENCE [LARGE SCALE GENOMIC DNA]</scope>
    <source>
        <strain evidence="2 3">Pla163</strain>
    </source>
</reference>
<evidence type="ECO:0008006" key="4">
    <source>
        <dbReference type="Google" id="ProtNLM"/>
    </source>
</evidence>
<accession>A0A518D4Q0</accession>
<dbReference type="Proteomes" id="UP000319342">
    <property type="component" value="Chromosome"/>
</dbReference>
<feature type="transmembrane region" description="Helical" evidence="1">
    <location>
        <begin position="189"/>
        <end position="208"/>
    </location>
</feature>
<dbReference type="PANTHER" id="PTHR20992:SF9">
    <property type="entry name" value="AT15442P-RELATED"/>
    <property type="match status" value="1"/>
</dbReference>
<proteinExistence type="predicted"/>
<gene>
    <name evidence="2" type="ORF">Pla163_36030</name>
</gene>
<name>A0A518D4Q0_9BACT</name>
<feature type="transmembrane region" description="Helical" evidence="1">
    <location>
        <begin position="153"/>
        <end position="177"/>
    </location>
</feature>
<keyword evidence="1" id="KW-0472">Membrane</keyword>
<protein>
    <recommendedName>
        <fullName evidence="4">TIGR00341 family protein</fullName>
    </recommendedName>
</protein>
<keyword evidence="1" id="KW-0812">Transmembrane</keyword>
<evidence type="ECO:0000256" key="1">
    <source>
        <dbReference type="SAM" id="Phobius"/>
    </source>
</evidence>
<feature type="transmembrane region" description="Helical" evidence="1">
    <location>
        <begin position="224"/>
        <end position="244"/>
    </location>
</feature>
<dbReference type="NCBIfam" id="TIGR00341">
    <property type="entry name" value="TIGR00341 family protein"/>
    <property type="match status" value="1"/>
</dbReference>
<evidence type="ECO:0000313" key="3">
    <source>
        <dbReference type="Proteomes" id="UP000319342"/>
    </source>
</evidence>
<dbReference type="EMBL" id="CP036290">
    <property type="protein sequence ID" value="QDU86452.1"/>
    <property type="molecule type" value="Genomic_DNA"/>
</dbReference>
<feature type="transmembrane region" description="Helical" evidence="1">
    <location>
        <begin position="279"/>
        <end position="303"/>
    </location>
</feature>
<keyword evidence="1" id="KW-1133">Transmembrane helix</keyword>
<dbReference type="Pfam" id="PF04087">
    <property type="entry name" value="DUF389"/>
    <property type="match status" value="1"/>
</dbReference>
<dbReference type="InterPro" id="IPR005240">
    <property type="entry name" value="DUF389"/>
</dbReference>
<dbReference type="PANTHER" id="PTHR20992">
    <property type="entry name" value="AT15442P-RELATED"/>
    <property type="match status" value="1"/>
</dbReference>